<dbReference type="Proteomes" id="UP000770717">
    <property type="component" value="Unassembled WGS sequence"/>
</dbReference>
<dbReference type="AlphaFoldDB" id="A0A8J6K6P2"/>
<sequence>MGFCGDFSSVELQKAAYGHLESMPFAKSAPYCKDLQTALYISVSWTPVNRASGRLGVTSTQPLTFLCFEFVFRFLSSHPCNMELTDTY</sequence>
<name>A0A8J6K6P2_ELECQ</name>
<comment type="caution">
    <text evidence="1">The sequence shown here is derived from an EMBL/GenBank/DDBJ whole genome shotgun (WGS) entry which is preliminary data.</text>
</comment>
<proteinExistence type="predicted"/>
<protein>
    <submittedName>
        <fullName evidence="1">Uncharacterized protein</fullName>
    </submittedName>
</protein>
<accession>A0A8J6K6P2</accession>
<reference evidence="1" key="1">
    <citation type="thesis" date="2020" institute="ProQuest LLC" country="789 East Eisenhower Parkway, Ann Arbor, MI, USA">
        <title>Comparative Genomics and Chromosome Evolution.</title>
        <authorList>
            <person name="Mudd A.B."/>
        </authorList>
    </citation>
    <scope>NUCLEOTIDE SEQUENCE</scope>
    <source>
        <strain evidence="1">HN-11 Male</strain>
        <tissue evidence="1">Kidney and liver</tissue>
    </source>
</reference>
<keyword evidence="2" id="KW-1185">Reference proteome</keyword>
<evidence type="ECO:0000313" key="1">
    <source>
        <dbReference type="EMBL" id="KAG9477394.1"/>
    </source>
</evidence>
<dbReference type="EMBL" id="WNTK01000010">
    <property type="protein sequence ID" value="KAG9477394.1"/>
    <property type="molecule type" value="Genomic_DNA"/>
</dbReference>
<gene>
    <name evidence="1" type="ORF">GDO78_002667</name>
</gene>
<evidence type="ECO:0000313" key="2">
    <source>
        <dbReference type="Proteomes" id="UP000770717"/>
    </source>
</evidence>
<organism evidence="1 2">
    <name type="scientific">Eleutherodactylus coqui</name>
    <name type="common">Puerto Rican coqui</name>
    <dbReference type="NCBI Taxonomy" id="57060"/>
    <lineage>
        <taxon>Eukaryota</taxon>
        <taxon>Metazoa</taxon>
        <taxon>Chordata</taxon>
        <taxon>Craniata</taxon>
        <taxon>Vertebrata</taxon>
        <taxon>Euteleostomi</taxon>
        <taxon>Amphibia</taxon>
        <taxon>Batrachia</taxon>
        <taxon>Anura</taxon>
        <taxon>Neobatrachia</taxon>
        <taxon>Hyloidea</taxon>
        <taxon>Eleutherodactylidae</taxon>
        <taxon>Eleutherodactylinae</taxon>
        <taxon>Eleutherodactylus</taxon>
        <taxon>Eleutherodactylus</taxon>
    </lineage>
</organism>